<dbReference type="InterPro" id="IPR024775">
    <property type="entry name" value="DinB-like"/>
</dbReference>
<dbReference type="InterPro" id="IPR005532">
    <property type="entry name" value="SUMF_dom"/>
</dbReference>
<comment type="pathway">
    <text evidence="3">Amino-acid biosynthesis; ergothioneine biosynthesis.</text>
</comment>
<dbReference type="OrthoDB" id="9768004at2"/>
<name>A0A562UN22_9SPHN</name>
<dbReference type="PANTHER" id="PTHR23150">
    <property type="entry name" value="SULFATASE MODIFYING FACTOR 1, 2"/>
    <property type="match status" value="1"/>
</dbReference>
<dbReference type="Pfam" id="PF03781">
    <property type="entry name" value="FGE-sulfatase"/>
    <property type="match status" value="1"/>
</dbReference>
<accession>A0A562UN22</accession>
<dbReference type="Pfam" id="PF12867">
    <property type="entry name" value="DinB_2"/>
    <property type="match status" value="1"/>
</dbReference>
<dbReference type="InterPro" id="IPR051043">
    <property type="entry name" value="Sulfatase_Mod_Factor_Kinase"/>
</dbReference>
<sequence length="410" mass="46358">MPELLAGAADKGAVGLADRFRATRRLSEALVAPLSDADATIQSMEDASPAKWHLAHTTWFWETFLLRDHARGYQLFDDQYPFLFNSYYEAEGERIARFSRGMLSRPTLEQMLEWRAHVNAAMEPLLDDPAHTDLIELGVAHEQQHQELLLTDIKHALFQNPLGPAMFGRAPQQAIALQEGWDEHPGGIAMIGHDGSGFAFDNEGPRHRVLLEPFALSKRLVTNREWSEFIADGGYANPALWLSDGWAWVRENGICAPLYWRDEQYFTLQGWQDRDPEAPVTHISYFEADAFASWVGNRLPTEFEWEAMAQAHDSAAGNQLDEARGVQPMGNASLFGDCWQFTRSAYLPYPRFRPAAGAVGEYNGKFMSGQFVLKGASCATVRGHSRASYRNFFYPHQRWQFTGLRLAKDI</sequence>
<proteinExistence type="predicted"/>
<dbReference type="InterPro" id="IPR042095">
    <property type="entry name" value="SUMF_sf"/>
</dbReference>
<protein>
    <submittedName>
        <fullName evidence="6">Ergothioneine biosynthesis protein EgtB</fullName>
    </submittedName>
</protein>
<evidence type="ECO:0000259" key="4">
    <source>
        <dbReference type="Pfam" id="PF03781"/>
    </source>
</evidence>
<evidence type="ECO:0000313" key="6">
    <source>
        <dbReference type="EMBL" id="TWJ07025.1"/>
    </source>
</evidence>
<keyword evidence="1" id="KW-0560">Oxidoreductase</keyword>
<dbReference type="EMBL" id="VLLK01000002">
    <property type="protein sequence ID" value="TWJ07025.1"/>
    <property type="molecule type" value="Genomic_DNA"/>
</dbReference>
<evidence type="ECO:0000256" key="2">
    <source>
        <dbReference type="ARBA" id="ARBA00023004"/>
    </source>
</evidence>
<evidence type="ECO:0000256" key="1">
    <source>
        <dbReference type="ARBA" id="ARBA00023002"/>
    </source>
</evidence>
<gene>
    <name evidence="6" type="ORF">JN10_2571</name>
</gene>
<comment type="caution">
    <text evidence="6">The sequence shown here is derived from an EMBL/GenBank/DDBJ whole genome shotgun (WGS) entry which is preliminary data.</text>
</comment>
<dbReference type="AlphaFoldDB" id="A0A562UN22"/>
<evidence type="ECO:0000313" key="7">
    <source>
        <dbReference type="Proteomes" id="UP000320547"/>
    </source>
</evidence>
<dbReference type="GO" id="GO:0052699">
    <property type="term" value="P:ergothioneine biosynthetic process"/>
    <property type="evidence" value="ECO:0007669"/>
    <property type="project" value="InterPro"/>
</dbReference>
<dbReference type="RefSeq" id="WP_067598716.1">
    <property type="nucleotide sequence ID" value="NZ_CP015963.1"/>
</dbReference>
<dbReference type="PANTHER" id="PTHR23150:SF36">
    <property type="entry name" value="HERCYNINE OXYGENASE"/>
    <property type="match status" value="1"/>
</dbReference>
<keyword evidence="2" id="KW-0408">Iron</keyword>
<dbReference type="InterPro" id="IPR017806">
    <property type="entry name" value="EgtB"/>
</dbReference>
<reference evidence="6 7" key="1">
    <citation type="submission" date="2019-07" db="EMBL/GenBank/DDBJ databases">
        <title>Genomic Encyclopedia of Archaeal and Bacterial Type Strains, Phase II (KMG-II): from individual species to whole genera.</title>
        <authorList>
            <person name="Goeker M."/>
        </authorList>
    </citation>
    <scope>NUCLEOTIDE SEQUENCE [LARGE SCALE GENOMIC DNA]</scope>
    <source>
        <strain evidence="6 7">ATCC BAA-2084</strain>
    </source>
</reference>
<dbReference type="STRING" id="476157.GCA_001663155_01246"/>
<feature type="domain" description="Sulfatase-modifying factor enzyme-like" evidence="4">
    <location>
        <begin position="185"/>
        <end position="320"/>
    </location>
</feature>
<keyword evidence="7" id="KW-1185">Reference proteome</keyword>
<dbReference type="NCBIfam" id="TIGR03440">
    <property type="entry name" value="egtB_TIGR03440"/>
    <property type="match status" value="1"/>
</dbReference>
<organism evidence="6 7">
    <name type="scientific">Altererythrobacter ishigakiensis</name>
    <dbReference type="NCBI Taxonomy" id="476157"/>
    <lineage>
        <taxon>Bacteria</taxon>
        <taxon>Pseudomonadati</taxon>
        <taxon>Pseudomonadota</taxon>
        <taxon>Alphaproteobacteria</taxon>
        <taxon>Sphingomonadales</taxon>
        <taxon>Erythrobacteraceae</taxon>
        <taxon>Altererythrobacter</taxon>
    </lineage>
</organism>
<dbReference type="InterPro" id="IPR016187">
    <property type="entry name" value="CTDL_fold"/>
</dbReference>
<evidence type="ECO:0000256" key="3">
    <source>
        <dbReference type="ARBA" id="ARBA00037882"/>
    </source>
</evidence>
<dbReference type="Proteomes" id="UP000320547">
    <property type="component" value="Unassembled WGS sequence"/>
</dbReference>
<evidence type="ECO:0000259" key="5">
    <source>
        <dbReference type="Pfam" id="PF12867"/>
    </source>
</evidence>
<feature type="domain" description="DinB-like" evidence="5">
    <location>
        <begin position="20"/>
        <end position="146"/>
    </location>
</feature>
<dbReference type="SUPFAM" id="SSF56436">
    <property type="entry name" value="C-type lectin-like"/>
    <property type="match status" value="1"/>
</dbReference>
<dbReference type="Gene3D" id="3.90.1580.10">
    <property type="entry name" value="paralog of FGE (formylglycine-generating enzyme)"/>
    <property type="match status" value="1"/>
</dbReference>